<dbReference type="InterPro" id="IPR002781">
    <property type="entry name" value="TM_pro_TauE-like"/>
</dbReference>
<dbReference type="AlphaFoldDB" id="A0A545TGF7"/>
<gene>
    <name evidence="9" type="ORF">FKG95_21945</name>
</gene>
<evidence type="ECO:0000256" key="4">
    <source>
        <dbReference type="ARBA" id="ARBA00022475"/>
    </source>
</evidence>
<name>A0A545TGF7_9PROT</name>
<dbReference type="GO" id="GO:0005886">
    <property type="term" value="C:plasma membrane"/>
    <property type="evidence" value="ECO:0007669"/>
    <property type="project" value="UniProtKB-SubCell"/>
</dbReference>
<feature type="transmembrane region" description="Helical" evidence="8">
    <location>
        <begin position="103"/>
        <end position="121"/>
    </location>
</feature>
<keyword evidence="4 8" id="KW-1003">Cell membrane</keyword>
<dbReference type="Proteomes" id="UP000315252">
    <property type="component" value="Unassembled WGS sequence"/>
</dbReference>
<dbReference type="PANTHER" id="PTHR30269">
    <property type="entry name" value="TRANSMEMBRANE PROTEIN YFCA"/>
    <property type="match status" value="1"/>
</dbReference>
<dbReference type="PANTHER" id="PTHR30269:SF32">
    <property type="entry name" value="MEMBRANE TRANSPORTER PROTEIN-RELATED"/>
    <property type="match status" value="1"/>
</dbReference>
<dbReference type="Pfam" id="PF01925">
    <property type="entry name" value="TauE"/>
    <property type="match status" value="1"/>
</dbReference>
<evidence type="ECO:0000256" key="8">
    <source>
        <dbReference type="RuleBase" id="RU363041"/>
    </source>
</evidence>
<evidence type="ECO:0000256" key="6">
    <source>
        <dbReference type="ARBA" id="ARBA00022989"/>
    </source>
</evidence>
<feature type="transmembrane region" description="Helical" evidence="8">
    <location>
        <begin position="196"/>
        <end position="214"/>
    </location>
</feature>
<comment type="caution">
    <text evidence="9">The sequence shown here is derived from an EMBL/GenBank/DDBJ whole genome shotgun (WGS) entry which is preliminary data.</text>
</comment>
<sequence>MLAPENLETGPLVYAAIVLFLAYMVRGIAGFGSGLIAVPLLAQVFPVQEVVPVVVFLDYVGSASQGLKNRRAIAWGEQLPLIPFSLLGVAAGLALLSMAKEALLAQALGVFVMIYAVYQLLPLPTLRGSRIYAAPFGFLGGFVGTIFGTGGPFYVIYLGLRALDKTSFRATFAFNFLIDGAIRLGAFAIFGLFQGGVFLGSIAALPIVGLGLWLGGKVHTELSQQAYVRIISTVVFVSGIALLFKM</sequence>
<evidence type="ECO:0000313" key="10">
    <source>
        <dbReference type="Proteomes" id="UP000315252"/>
    </source>
</evidence>
<keyword evidence="10" id="KW-1185">Reference proteome</keyword>
<evidence type="ECO:0000256" key="5">
    <source>
        <dbReference type="ARBA" id="ARBA00022692"/>
    </source>
</evidence>
<evidence type="ECO:0000256" key="2">
    <source>
        <dbReference type="ARBA" id="ARBA00009142"/>
    </source>
</evidence>
<accession>A0A545TGF7</accession>
<keyword evidence="5 8" id="KW-0812">Transmembrane</keyword>
<dbReference type="EMBL" id="VHSH01000008">
    <property type="protein sequence ID" value="TQV76295.1"/>
    <property type="molecule type" value="Genomic_DNA"/>
</dbReference>
<evidence type="ECO:0000256" key="7">
    <source>
        <dbReference type="ARBA" id="ARBA00023136"/>
    </source>
</evidence>
<dbReference type="OrthoDB" id="9795324at2"/>
<feature type="transmembrane region" description="Helical" evidence="8">
    <location>
        <begin position="172"/>
        <end position="190"/>
    </location>
</feature>
<dbReference type="RefSeq" id="WP_142898558.1">
    <property type="nucleotide sequence ID" value="NZ_ML660059.1"/>
</dbReference>
<reference evidence="9 10" key="1">
    <citation type="submission" date="2019-06" db="EMBL/GenBank/DDBJ databases">
        <title>Whole genome sequence for Rhodospirillaceae sp. R148.</title>
        <authorList>
            <person name="Wang G."/>
        </authorList>
    </citation>
    <scope>NUCLEOTIDE SEQUENCE [LARGE SCALE GENOMIC DNA]</scope>
    <source>
        <strain evidence="9 10">R148</strain>
    </source>
</reference>
<evidence type="ECO:0000256" key="1">
    <source>
        <dbReference type="ARBA" id="ARBA00004651"/>
    </source>
</evidence>
<evidence type="ECO:0000313" key="9">
    <source>
        <dbReference type="EMBL" id="TQV76295.1"/>
    </source>
</evidence>
<evidence type="ECO:0000256" key="3">
    <source>
        <dbReference type="ARBA" id="ARBA00022448"/>
    </source>
</evidence>
<feature type="transmembrane region" description="Helical" evidence="8">
    <location>
        <begin position="79"/>
        <end position="96"/>
    </location>
</feature>
<feature type="transmembrane region" description="Helical" evidence="8">
    <location>
        <begin position="12"/>
        <end position="38"/>
    </location>
</feature>
<keyword evidence="3" id="KW-0813">Transport</keyword>
<feature type="transmembrane region" description="Helical" evidence="8">
    <location>
        <begin position="226"/>
        <end position="244"/>
    </location>
</feature>
<proteinExistence type="inferred from homology"/>
<comment type="similarity">
    <text evidence="2 8">Belongs to the 4-toluene sulfonate uptake permease (TSUP) (TC 2.A.102) family.</text>
</comment>
<feature type="transmembrane region" description="Helical" evidence="8">
    <location>
        <begin position="133"/>
        <end position="160"/>
    </location>
</feature>
<keyword evidence="6 8" id="KW-1133">Transmembrane helix</keyword>
<dbReference type="InterPro" id="IPR052017">
    <property type="entry name" value="TSUP"/>
</dbReference>
<organism evidence="9 10">
    <name type="scientific">Denitrobaculum tricleocarpae</name>
    <dbReference type="NCBI Taxonomy" id="2591009"/>
    <lineage>
        <taxon>Bacteria</taxon>
        <taxon>Pseudomonadati</taxon>
        <taxon>Pseudomonadota</taxon>
        <taxon>Alphaproteobacteria</taxon>
        <taxon>Rhodospirillales</taxon>
        <taxon>Rhodospirillaceae</taxon>
        <taxon>Denitrobaculum</taxon>
    </lineage>
</organism>
<protein>
    <recommendedName>
        <fullName evidence="8">Probable membrane transporter protein</fullName>
    </recommendedName>
</protein>
<keyword evidence="7 8" id="KW-0472">Membrane</keyword>
<comment type="subcellular location">
    <subcellularLocation>
        <location evidence="1 8">Cell membrane</location>
        <topology evidence="1 8">Multi-pass membrane protein</topology>
    </subcellularLocation>
</comment>